<dbReference type="AlphaFoldDB" id="A0A517T5K6"/>
<keyword evidence="6" id="KW-1185">Reference proteome</keyword>
<dbReference type="InterPro" id="IPR029063">
    <property type="entry name" value="SAM-dependent_MTases_sf"/>
</dbReference>
<reference evidence="5 6" key="1">
    <citation type="submission" date="2019-02" db="EMBL/GenBank/DDBJ databases">
        <title>Deep-cultivation of Planctomycetes and their phenomic and genomic characterization uncovers novel biology.</title>
        <authorList>
            <person name="Wiegand S."/>
            <person name="Jogler M."/>
            <person name="Boedeker C."/>
            <person name="Pinto D."/>
            <person name="Vollmers J."/>
            <person name="Rivas-Marin E."/>
            <person name="Kohn T."/>
            <person name="Peeters S.H."/>
            <person name="Heuer A."/>
            <person name="Rast P."/>
            <person name="Oberbeckmann S."/>
            <person name="Bunk B."/>
            <person name="Jeske O."/>
            <person name="Meyerdierks A."/>
            <person name="Storesund J.E."/>
            <person name="Kallscheuer N."/>
            <person name="Luecker S."/>
            <person name="Lage O.M."/>
            <person name="Pohl T."/>
            <person name="Merkel B.J."/>
            <person name="Hornburger P."/>
            <person name="Mueller R.-W."/>
            <person name="Bruemmer F."/>
            <person name="Labrenz M."/>
            <person name="Spormann A.M."/>
            <person name="Op den Camp H."/>
            <person name="Overmann J."/>
            <person name="Amann R."/>
            <person name="Jetten M.S.M."/>
            <person name="Mascher T."/>
            <person name="Medema M.H."/>
            <person name="Devos D.P."/>
            <person name="Kaster A.-K."/>
            <person name="Ovreas L."/>
            <person name="Rohde M."/>
            <person name="Galperin M.Y."/>
            <person name="Jogler C."/>
        </authorList>
    </citation>
    <scope>NUCLEOTIDE SEQUENCE [LARGE SCALE GENOMIC DNA]</scope>
    <source>
        <strain evidence="5 6">V22</strain>
    </source>
</reference>
<organism evidence="5 6">
    <name type="scientific">Calycomorphotria hydatis</name>
    <dbReference type="NCBI Taxonomy" id="2528027"/>
    <lineage>
        <taxon>Bacteria</taxon>
        <taxon>Pseudomonadati</taxon>
        <taxon>Planctomycetota</taxon>
        <taxon>Planctomycetia</taxon>
        <taxon>Planctomycetales</taxon>
        <taxon>Planctomycetaceae</taxon>
        <taxon>Calycomorphotria</taxon>
    </lineage>
</organism>
<dbReference type="GO" id="GO:0008168">
    <property type="term" value="F:methyltransferase activity"/>
    <property type="evidence" value="ECO:0007669"/>
    <property type="project" value="UniProtKB-KW"/>
</dbReference>
<protein>
    <submittedName>
        <fullName evidence="5">Ribosomal protein L11 methyltransferase</fullName>
    </submittedName>
</protein>
<evidence type="ECO:0000256" key="4">
    <source>
        <dbReference type="ARBA" id="ARBA00043988"/>
    </source>
</evidence>
<dbReference type="PANTHER" id="PTHR14614">
    <property type="entry name" value="HEPATOCELLULAR CARCINOMA-ASSOCIATED ANTIGEN"/>
    <property type="match status" value="1"/>
</dbReference>
<name>A0A517T5K6_9PLAN</name>
<dbReference type="EMBL" id="CP036316">
    <property type="protein sequence ID" value="QDT63662.1"/>
    <property type="molecule type" value="Genomic_DNA"/>
</dbReference>
<keyword evidence="1 5" id="KW-0489">Methyltransferase</keyword>
<evidence type="ECO:0000256" key="1">
    <source>
        <dbReference type="ARBA" id="ARBA00022603"/>
    </source>
</evidence>
<keyword evidence="3" id="KW-0949">S-adenosyl-L-methionine</keyword>
<evidence type="ECO:0000256" key="2">
    <source>
        <dbReference type="ARBA" id="ARBA00022679"/>
    </source>
</evidence>
<accession>A0A517T5K6</accession>
<keyword evidence="5" id="KW-0687">Ribonucleoprotein</keyword>
<dbReference type="SUPFAM" id="SSF53335">
    <property type="entry name" value="S-adenosyl-L-methionine-dependent methyltransferases"/>
    <property type="match status" value="1"/>
</dbReference>
<dbReference type="GO" id="GO:0032259">
    <property type="term" value="P:methylation"/>
    <property type="evidence" value="ECO:0007669"/>
    <property type="project" value="UniProtKB-KW"/>
</dbReference>
<dbReference type="Gene3D" id="3.40.50.150">
    <property type="entry name" value="Vaccinia Virus protein VP39"/>
    <property type="match status" value="1"/>
</dbReference>
<dbReference type="KEGG" id="chya:V22_08860"/>
<evidence type="ECO:0000313" key="5">
    <source>
        <dbReference type="EMBL" id="QDT63662.1"/>
    </source>
</evidence>
<sequence length="250" mass="27657">MLLVSLEDVPYGGRDAGRFTHYPFAMNTPTHNLPTVPGGWTTEEITVGDRTFTLSLPANPDASLDDPHLAEAWEAGRSDPYWLYLWSAATPLADIVNQHQTEPSLRVLELGCGLGLVGLAALAAGHEVTFSDRETPAVEVARLNATENGLDRHHGLIFDWETPPSETFPLIVGSDLVYEPSIHAPLLKTVEAMLERDGEFWLGDPGRTHLRTFLNAVEESPLWYQLLDEDGEELLAPPTASFCRIVIRHR</sequence>
<dbReference type="InterPro" id="IPR019410">
    <property type="entry name" value="Methyltransf_16"/>
</dbReference>
<dbReference type="PANTHER" id="PTHR14614:SF164">
    <property type="entry name" value="HISTONE-ARGININE METHYLTRANSFERASE METTL23"/>
    <property type="match status" value="1"/>
</dbReference>
<proteinExistence type="inferred from homology"/>
<evidence type="ECO:0000313" key="6">
    <source>
        <dbReference type="Proteomes" id="UP000319976"/>
    </source>
</evidence>
<keyword evidence="2 5" id="KW-0808">Transferase</keyword>
<dbReference type="Pfam" id="PF10294">
    <property type="entry name" value="Methyltransf_16"/>
    <property type="match status" value="1"/>
</dbReference>
<evidence type="ECO:0000256" key="3">
    <source>
        <dbReference type="ARBA" id="ARBA00022691"/>
    </source>
</evidence>
<keyword evidence="5" id="KW-0689">Ribosomal protein</keyword>
<gene>
    <name evidence="5" type="ORF">V22_08860</name>
</gene>
<dbReference type="Proteomes" id="UP000319976">
    <property type="component" value="Chromosome"/>
</dbReference>
<dbReference type="GO" id="GO:0005840">
    <property type="term" value="C:ribosome"/>
    <property type="evidence" value="ECO:0007669"/>
    <property type="project" value="UniProtKB-KW"/>
</dbReference>
<comment type="similarity">
    <text evidence="4">Belongs to the methyltransferase superfamily. METTL23 family.</text>
</comment>